<keyword evidence="2" id="KW-0251">Elongation factor</keyword>
<sequence>MGHVVVKYKVTINQPDEGNPDYDGIAGQIDGFEEVQAVEIKPLAFGMMFIEVQAVLGEGEGIVDGFENRVRGVNPLVGQIEALEMGRL</sequence>
<evidence type="ECO:0000313" key="5">
    <source>
        <dbReference type="EMBL" id="SUZ78736.1"/>
    </source>
</evidence>
<dbReference type="EMBL" id="UINC01001364">
    <property type="protein sequence ID" value="SUZ78736.1"/>
    <property type="molecule type" value="Genomic_DNA"/>
</dbReference>
<proteinExistence type="inferred from homology"/>
<evidence type="ECO:0000256" key="1">
    <source>
        <dbReference type="ARBA" id="ARBA00007411"/>
    </source>
</evidence>
<evidence type="ECO:0000256" key="2">
    <source>
        <dbReference type="ARBA" id="ARBA00022768"/>
    </source>
</evidence>
<dbReference type="AlphaFoldDB" id="A0A381QHD4"/>
<name>A0A381QHD4_9ZZZZ</name>
<dbReference type="Pfam" id="PF00736">
    <property type="entry name" value="EF1_GNE"/>
    <property type="match status" value="1"/>
</dbReference>
<accession>A0A381QHD4</accession>
<reference evidence="5" key="1">
    <citation type="submission" date="2018-05" db="EMBL/GenBank/DDBJ databases">
        <authorList>
            <person name="Lanie J.A."/>
            <person name="Ng W.-L."/>
            <person name="Kazmierczak K.M."/>
            <person name="Andrzejewski T.M."/>
            <person name="Davidsen T.M."/>
            <person name="Wayne K.J."/>
            <person name="Tettelin H."/>
            <person name="Glass J.I."/>
            <person name="Rusch D."/>
            <person name="Podicherti R."/>
            <person name="Tsui H.-C.T."/>
            <person name="Winkler M.E."/>
        </authorList>
    </citation>
    <scope>NUCLEOTIDE SEQUENCE</scope>
</reference>
<dbReference type="InterPro" id="IPR014717">
    <property type="entry name" value="Transl_elong_EF1B/ribsomal_bS6"/>
</dbReference>
<feature type="domain" description="Translation elongation factor EF1B beta/delta subunit guanine nucleotide exchange" evidence="4">
    <location>
        <begin position="25"/>
        <end position="88"/>
    </location>
</feature>
<dbReference type="GO" id="GO:0003746">
    <property type="term" value="F:translation elongation factor activity"/>
    <property type="evidence" value="ECO:0007669"/>
    <property type="project" value="UniProtKB-KW"/>
</dbReference>
<dbReference type="Gene3D" id="3.30.70.60">
    <property type="match status" value="1"/>
</dbReference>
<dbReference type="InterPro" id="IPR036219">
    <property type="entry name" value="eEF-1beta-like_sf"/>
</dbReference>
<protein>
    <recommendedName>
        <fullName evidence="4">Translation elongation factor EF1B beta/delta subunit guanine nucleotide exchange domain-containing protein</fullName>
    </recommendedName>
</protein>
<dbReference type="InterPro" id="IPR014038">
    <property type="entry name" value="EF1B_bsu/dsu_GNE"/>
</dbReference>
<dbReference type="SUPFAM" id="SSF54984">
    <property type="entry name" value="eEF-1beta-like"/>
    <property type="match status" value="1"/>
</dbReference>
<evidence type="ECO:0000256" key="3">
    <source>
        <dbReference type="ARBA" id="ARBA00022917"/>
    </source>
</evidence>
<organism evidence="5">
    <name type="scientific">marine metagenome</name>
    <dbReference type="NCBI Taxonomy" id="408172"/>
    <lineage>
        <taxon>unclassified sequences</taxon>
        <taxon>metagenomes</taxon>
        <taxon>ecological metagenomes</taxon>
    </lineage>
</organism>
<gene>
    <name evidence="5" type="ORF">METZ01_LOCUS31590</name>
</gene>
<evidence type="ECO:0000259" key="4">
    <source>
        <dbReference type="Pfam" id="PF00736"/>
    </source>
</evidence>
<keyword evidence="3" id="KW-0648">Protein biosynthesis</keyword>
<comment type="similarity">
    <text evidence="1">Belongs to the EF-1-beta/EF-1-delta family.</text>
</comment>